<dbReference type="GO" id="GO:0004523">
    <property type="term" value="F:RNA-DNA hybrid ribonuclease activity"/>
    <property type="evidence" value="ECO:0007669"/>
    <property type="project" value="InterPro"/>
</dbReference>
<keyword evidence="5" id="KW-1185">Reference proteome</keyword>
<name>R0HQI4_9BRAS</name>
<reference evidence="5" key="1">
    <citation type="journal article" date="2013" name="Nat. Genet.">
        <title>The Capsella rubella genome and the genomic consequences of rapid mating system evolution.</title>
        <authorList>
            <person name="Slotte T."/>
            <person name="Hazzouri K.M."/>
            <person name="Agren J.A."/>
            <person name="Koenig D."/>
            <person name="Maumus F."/>
            <person name="Guo Y.L."/>
            <person name="Steige K."/>
            <person name="Platts A.E."/>
            <person name="Escobar J.S."/>
            <person name="Newman L.K."/>
            <person name="Wang W."/>
            <person name="Mandakova T."/>
            <person name="Vello E."/>
            <person name="Smith L.M."/>
            <person name="Henz S.R."/>
            <person name="Steffen J."/>
            <person name="Takuno S."/>
            <person name="Brandvain Y."/>
            <person name="Coop G."/>
            <person name="Andolfatto P."/>
            <person name="Hu T.T."/>
            <person name="Blanchette M."/>
            <person name="Clark R.M."/>
            <person name="Quesneville H."/>
            <person name="Nordborg M."/>
            <person name="Gaut B.S."/>
            <person name="Lysak M.A."/>
            <person name="Jenkins J."/>
            <person name="Grimwood J."/>
            <person name="Chapman J."/>
            <person name="Prochnik S."/>
            <person name="Shu S."/>
            <person name="Rokhsar D."/>
            <person name="Schmutz J."/>
            <person name="Weigel D."/>
            <person name="Wright S.I."/>
        </authorList>
    </citation>
    <scope>NUCLEOTIDE SEQUENCE [LARGE SCALE GENOMIC DNA]</scope>
    <source>
        <strain evidence="5">cv. Monte Gargano</strain>
    </source>
</reference>
<evidence type="ECO:0000256" key="1">
    <source>
        <dbReference type="SAM" id="Coils"/>
    </source>
</evidence>
<dbReference type="Proteomes" id="UP000029121">
    <property type="component" value="Unassembled WGS sequence"/>
</dbReference>
<feature type="coiled-coil region" evidence="1">
    <location>
        <begin position="184"/>
        <end position="211"/>
    </location>
</feature>
<evidence type="ECO:0000313" key="5">
    <source>
        <dbReference type="Proteomes" id="UP000029121"/>
    </source>
</evidence>
<keyword evidence="1" id="KW-0175">Coiled coil</keyword>
<feature type="region of interest" description="Disordered" evidence="2">
    <location>
        <begin position="242"/>
        <end position="282"/>
    </location>
</feature>
<dbReference type="InterPro" id="IPR044730">
    <property type="entry name" value="RNase_H-like_dom_plant"/>
</dbReference>
<gene>
    <name evidence="4" type="ORF">CARUB_v10015250mg</name>
</gene>
<dbReference type="AlphaFoldDB" id="R0HQI4"/>
<dbReference type="STRING" id="81985.R0HQI4"/>
<proteinExistence type="predicted"/>
<evidence type="ECO:0000259" key="3">
    <source>
        <dbReference type="Pfam" id="PF13456"/>
    </source>
</evidence>
<organism evidence="4 5">
    <name type="scientific">Capsella rubella</name>
    <dbReference type="NCBI Taxonomy" id="81985"/>
    <lineage>
        <taxon>Eukaryota</taxon>
        <taxon>Viridiplantae</taxon>
        <taxon>Streptophyta</taxon>
        <taxon>Embryophyta</taxon>
        <taxon>Tracheophyta</taxon>
        <taxon>Spermatophyta</taxon>
        <taxon>Magnoliopsida</taxon>
        <taxon>eudicotyledons</taxon>
        <taxon>Gunneridae</taxon>
        <taxon>Pentapetalae</taxon>
        <taxon>rosids</taxon>
        <taxon>malvids</taxon>
        <taxon>Brassicales</taxon>
        <taxon>Brassicaceae</taxon>
        <taxon>Camelineae</taxon>
        <taxon>Capsella</taxon>
    </lineage>
</organism>
<dbReference type="GO" id="GO:0003676">
    <property type="term" value="F:nucleic acid binding"/>
    <property type="evidence" value="ECO:0007669"/>
    <property type="project" value="InterPro"/>
</dbReference>
<dbReference type="EMBL" id="KB870807">
    <property type="protein sequence ID" value="EOA32009.1"/>
    <property type="molecule type" value="Genomic_DNA"/>
</dbReference>
<feature type="non-terminal residue" evidence="4">
    <location>
        <position position="282"/>
    </location>
</feature>
<sequence>MNGLRQGWRKKQFHLEGVYTFPHGLNYDCSYRQQGRLTSSAWITRDSNGFFKNAGRSKGNNCSSVLEAELQSVGARVQKKVIFGGDTRLIQSLVEGKTLHFVVRNWIREIKYWKRRFEEVEIIWTKRQNNKAADRSVKEPLIDDVPFVSYFFVPSYLVNLLHEDHLSILFSHRLLRNRKMDALLNAALSNAAAAKHNLRTLEQMYEDAINVGLGDRTFIAAANLVKYKLEDAIMEAIYGADQDKRSEKKKAKEEEAAKKNAKEEEEAAKKKAKEEEDAAKKN</sequence>
<dbReference type="CDD" id="cd06222">
    <property type="entry name" value="RNase_H_like"/>
    <property type="match status" value="1"/>
</dbReference>
<dbReference type="InterPro" id="IPR002156">
    <property type="entry name" value="RNaseH_domain"/>
</dbReference>
<protein>
    <recommendedName>
        <fullName evidence="3">RNase H type-1 domain-containing protein</fullName>
    </recommendedName>
</protein>
<evidence type="ECO:0000313" key="4">
    <source>
        <dbReference type="EMBL" id="EOA32009.1"/>
    </source>
</evidence>
<dbReference type="Pfam" id="PF13456">
    <property type="entry name" value="RVT_3"/>
    <property type="match status" value="1"/>
</dbReference>
<feature type="domain" description="RNase H type-1" evidence="3">
    <location>
        <begin position="26"/>
        <end position="138"/>
    </location>
</feature>
<accession>R0HQI4</accession>
<evidence type="ECO:0000256" key="2">
    <source>
        <dbReference type="SAM" id="MobiDB-lite"/>
    </source>
</evidence>
<dbReference type="eggNOG" id="KOG1075">
    <property type="taxonomic scope" value="Eukaryota"/>
</dbReference>